<reference evidence="3 4" key="1">
    <citation type="submission" date="2019-09" db="EMBL/GenBank/DDBJ databases">
        <title>NBRP : Genome information of microbial organism related human and environment.</title>
        <authorList>
            <person name="Hattori M."/>
            <person name="Oshima K."/>
            <person name="Inaba H."/>
            <person name="Suda W."/>
            <person name="Sakamoto M."/>
            <person name="Iino T."/>
            <person name="Kitahara M."/>
            <person name="Oshida Y."/>
            <person name="Iida T."/>
            <person name="Kudo T."/>
            <person name="Itoh T."/>
            <person name="Ohkuma M."/>
        </authorList>
    </citation>
    <scope>NUCLEOTIDE SEQUENCE [LARGE SCALE GENOMIC DNA]</scope>
    <source>
        <strain evidence="3 4">Hi-2</strain>
    </source>
</reference>
<dbReference type="Proteomes" id="UP000322084">
    <property type="component" value="Unassembled WGS sequence"/>
</dbReference>
<evidence type="ECO:0000256" key="2">
    <source>
        <dbReference type="ARBA" id="ARBA00022679"/>
    </source>
</evidence>
<organism evidence="3 4">
    <name type="scientific">Iodidimonas gelatinilytica</name>
    <dbReference type="NCBI Taxonomy" id="1236966"/>
    <lineage>
        <taxon>Bacteria</taxon>
        <taxon>Pseudomonadati</taxon>
        <taxon>Pseudomonadota</taxon>
        <taxon>Alphaproteobacteria</taxon>
        <taxon>Iodidimonadales</taxon>
        <taxon>Iodidimonadaceae</taxon>
        <taxon>Iodidimonas</taxon>
    </lineage>
</organism>
<dbReference type="CDD" id="cd02440">
    <property type="entry name" value="AdoMet_MTases"/>
    <property type="match status" value="1"/>
</dbReference>
<protein>
    <submittedName>
        <fullName evidence="3">DNA methyltransferase</fullName>
    </submittedName>
</protein>
<dbReference type="PANTHER" id="PTHR43542:SF1">
    <property type="entry name" value="METHYLTRANSFERASE"/>
    <property type="match status" value="1"/>
</dbReference>
<gene>
    <name evidence="3" type="ORF">JCM17844_07360</name>
</gene>
<accession>A0A5A7MQF8</accession>
<evidence type="ECO:0000313" key="4">
    <source>
        <dbReference type="Proteomes" id="UP000322084"/>
    </source>
</evidence>
<dbReference type="GO" id="GO:0031167">
    <property type="term" value="P:rRNA methylation"/>
    <property type="evidence" value="ECO:0007669"/>
    <property type="project" value="InterPro"/>
</dbReference>
<dbReference type="Gene3D" id="3.40.50.150">
    <property type="entry name" value="Vaccinia Virus protein VP39"/>
    <property type="match status" value="1"/>
</dbReference>
<sequence>MRVIAGQFRGRRLRAPDGRAVRPTSDRLRETLFNILSHSQQPSLVGAHMADLFAGTGAVGIEALSRGARHVTFVEKAPKSLSLLKGNIATMKAEDKAIVLAKDATRLPAPALEHGPVEIAFLDPPYHKGLADLALSSLRDKGWLAPNALVVAETARDETLSLSKGFDLLDQRQMADSSLWFLRFTPLS</sequence>
<dbReference type="AlphaFoldDB" id="A0A5A7MQF8"/>
<proteinExistence type="predicted"/>
<keyword evidence="1 3" id="KW-0489">Methyltransferase</keyword>
<dbReference type="SUPFAM" id="SSF53335">
    <property type="entry name" value="S-adenosyl-L-methionine-dependent methyltransferases"/>
    <property type="match status" value="1"/>
</dbReference>
<evidence type="ECO:0000256" key="1">
    <source>
        <dbReference type="ARBA" id="ARBA00022603"/>
    </source>
</evidence>
<dbReference type="GO" id="GO:0008168">
    <property type="term" value="F:methyltransferase activity"/>
    <property type="evidence" value="ECO:0007669"/>
    <property type="project" value="UniProtKB-KW"/>
</dbReference>
<dbReference type="InterPro" id="IPR029063">
    <property type="entry name" value="SAM-dependent_MTases_sf"/>
</dbReference>
<name>A0A5A7MQF8_9PROT</name>
<keyword evidence="2 3" id="KW-0808">Transferase</keyword>
<dbReference type="Pfam" id="PF03602">
    <property type="entry name" value="Cons_hypoth95"/>
    <property type="match status" value="1"/>
</dbReference>
<comment type="caution">
    <text evidence="3">The sequence shown here is derived from an EMBL/GenBank/DDBJ whole genome shotgun (WGS) entry which is preliminary data.</text>
</comment>
<dbReference type="RefSeq" id="WP_149999669.1">
    <property type="nucleotide sequence ID" value="NZ_BKCL01000002.1"/>
</dbReference>
<dbReference type="PIRSF" id="PIRSF004553">
    <property type="entry name" value="CHP00095"/>
    <property type="match status" value="1"/>
</dbReference>
<dbReference type="NCBIfam" id="TIGR00095">
    <property type="entry name" value="16S rRNA (guanine(966)-N(2))-methyltransferase RsmD"/>
    <property type="match status" value="1"/>
</dbReference>
<dbReference type="InterPro" id="IPR004398">
    <property type="entry name" value="RNA_MeTrfase_RsmD"/>
</dbReference>
<dbReference type="EMBL" id="BKCL01000002">
    <property type="protein sequence ID" value="GEQ97099.1"/>
    <property type="molecule type" value="Genomic_DNA"/>
</dbReference>
<evidence type="ECO:0000313" key="3">
    <source>
        <dbReference type="EMBL" id="GEQ97099.1"/>
    </source>
</evidence>
<dbReference type="PANTHER" id="PTHR43542">
    <property type="entry name" value="METHYLTRANSFERASE"/>
    <property type="match status" value="1"/>
</dbReference>